<name>A0A7R9M3Q3_9ACAR</name>
<dbReference type="Proteomes" id="UP000759131">
    <property type="component" value="Unassembled WGS sequence"/>
</dbReference>
<reference evidence="2" key="1">
    <citation type="submission" date="2020-11" db="EMBL/GenBank/DDBJ databases">
        <authorList>
            <person name="Tran Van P."/>
        </authorList>
    </citation>
    <scope>NUCLEOTIDE SEQUENCE</scope>
</reference>
<organism evidence="2">
    <name type="scientific">Medioppia subpectinata</name>
    <dbReference type="NCBI Taxonomy" id="1979941"/>
    <lineage>
        <taxon>Eukaryota</taxon>
        <taxon>Metazoa</taxon>
        <taxon>Ecdysozoa</taxon>
        <taxon>Arthropoda</taxon>
        <taxon>Chelicerata</taxon>
        <taxon>Arachnida</taxon>
        <taxon>Acari</taxon>
        <taxon>Acariformes</taxon>
        <taxon>Sarcoptiformes</taxon>
        <taxon>Oribatida</taxon>
        <taxon>Brachypylina</taxon>
        <taxon>Oppioidea</taxon>
        <taxon>Oppiidae</taxon>
        <taxon>Medioppia</taxon>
    </lineage>
</organism>
<dbReference type="AlphaFoldDB" id="A0A7R9M3Q3"/>
<dbReference type="InterPro" id="IPR049337">
    <property type="entry name" value="TOR1A_C"/>
</dbReference>
<proteinExistence type="predicted"/>
<dbReference type="GO" id="GO:0005737">
    <property type="term" value="C:cytoplasm"/>
    <property type="evidence" value="ECO:0007669"/>
    <property type="project" value="UniProtKB-ARBA"/>
</dbReference>
<evidence type="ECO:0000259" key="1">
    <source>
        <dbReference type="Pfam" id="PF21376"/>
    </source>
</evidence>
<protein>
    <recommendedName>
        <fullName evidence="1">Torsin-1A C-terminal domain-containing protein</fullName>
    </recommendedName>
</protein>
<dbReference type="PANTHER" id="PTHR10760">
    <property type="entry name" value="TORSIN"/>
    <property type="match status" value="1"/>
</dbReference>
<sequence>GLYKSDIVEKNLIDAFVPFLPLEKKHIKLCINDYLRQHYNKSDPMVDPGEEFIRNVANELEYFPPDTKLYSKTGCKRVGNKVDVLM</sequence>
<dbReference type="Pfam" id="PF21376">
    <property type="entry name" value="TOR1A_C"/>
    <property type="match status" value="1"/>
</dbReference>
<evidence type="ECO:0000313" key="3">
    <source>
        <dbReference type="Proteomes" id="UP000759131"/>
    </source>
</evidence>
<evidence type="ECO:0000313" key="2">
    <source>
        <dbReference type="EMBL" id="CAD7651793.1"/>
    </source>
</evidence>
<dbReference type="GO" id="GO:0005524">
    <property type="term" value="F:ATP binding"/>
    <property type="evidence" value="ECO:0007669"/>
    <property type="project" value="InterPro"/>
</dbReference>
<accession>A0A7R9M3Q3</accession>
<keyword evidence="3" id="KW-1185">Reference proteome</keyword>
<gene>
    <name evidence="2" type="ORF">OSB1V03_LOCUS23532</name>
</gene>
<dbReference type="PANTHER" id="PTHR10760:SF2">
    <property type="entry name" value="LD13476P-RELATED"/>
    <property type="match status" value="1"/>
</dbReference>
<dbReference type="InterPro" id="IPR010448">
    <property type="entry name" value="Torsin"/>
</dbReference>
<dbReference type="GO" id="GO:0071218">
    <property type="term" value="P:cellular response to misfolded protein"/>
    <property type="evidence" value="ECO:0007669"/>
    <property type="project" value="TreeGrafter"/>
</dbReference>
<dbReference type="GO" id="GO:0016887">
    <property type="term" value="F:ATP hydrolysis activity"/>
    <property type="evidence" value="ECO:0007669"/>
    <property type="project" value="InterPro"/>
</dbReference>
<feature type="non-terminal residue" evidence="2">
    <location>
        <position position="86"/>
    </location>
</feature>
<feature type="domain" description="Torsin-1A C-terminal" evidence="1">
    <location>
        <begin position="22"/>
        <end position="83"/>
    </location>
</feature>
<dbReference type="OrthoDB" id="19623at2759"/>
<dbReference type="EMBL" id="CAJPIZ010059835">
    <property type="protein sequence ID" value="CAG2123587.1"/>
    <property type="molecule type" value="Genomic_DNA"/>
</dbReference>
<dbReference type="EMBL" id="OC914410">
    <property type="protein sequence ID" value="CAD7651793.1"/>
    <property type="molecule type" value="Genomic_DNA"/>
</dbReference>